<evidence type="ECO:0000313" key="2">
    <source>
        <dbReference type="EMBL" id="EDO14896.1"/>
    </source>
</evidence>
<dbReference type="InParanoid" id="A7TS74"/>
<gene>
    <name evidence="2" type="ORF">Kpol_380p15</name>
</gene>
<accession>A7TS74</accession>
<dbReference type="KEGG" id="vpo:Kpol_380p15"/>
<evidence type="ECO:0000313" key="3">
    <source>
        <dbReference type="Proteomes" id="UP000000267"/>
    </source>
</evidence>
<proteinExistence type="predicted"/>
<evidence type="ECO:0000256" key="1">
    <source>
        <dbReference type="SAM" id="MobiDB-lite"/>
    </source>
</evidence>
<organism evidence="3">
    <name type="scientific">Vanderwaltozyma polyspora (strain ATCC 22028 / DSM 70294 / BCRC 21397 / CBS 2163 / NBRC 10782 / NRRL Y-8283 / UCD 57-17)</name>
    <name type="common">Kluyveromyces polysporus</name>
    <dbReference type="NCBI Taxonomy" id="436907"/>
    <lineage>
        <taxon>Eukaryota</taxon>
        <taxon>Fungi</taxon>
        <taxon>Dikarya</taxon>
        <taxon>Ascomycota</taxon>
        <taxon>Saccharomycotina</taxon>
        <taxon>Saccharomycetes</taxon>
        <taxon>Saccharomycetales</taxon>
        <taxon>Saccharomycetaceae</taxon>
        <taxon>Vanderwaltozyma</taxon>
    </lineage>
</organism>
<name>A7TS74_VANPO</name>
<dbReference type="GeneID" id="5542925"/>
<protein>
    <submittedName>
        <fullName evidence="2">Uncharacterized protein</fullName>
    </submittedName>
</protein>
<keyword evidence="3" id="KW-1185">Reference proteome</keyword>
<dbReference type="Proteomes" id="UP000000267">
    <property type="component" value="Unassembled WGS sequence"/>
</dbReference>
<dbReference type="EMBL" id="DS480500">
    <property type="protein sequence ID" value="EDO14896.1"/>
    <property type="molecule type" value="Genomic_DNA"/>
</dbReference>
<feature type="region of interest" description="Disordered" evidence="1">
    <location>
        <begin position="264"/>
        <end position="290"/>
    </location>
</feature>
<sequence>MLTKPIYTHYSPNSNYQNSGVEHIVATGIEIEEDSDLSDIQDSSPDTSSLIDISMEKQNSINHNNDNNNRKNSSFRFKKLSNAIPLLPKKPYGGNYHSSIIGTTQRRIINAESYHTFLEFLKTDEQPLDNSMVLWELLSNDSKDIFMNQIVRRHEQITDHENRLKLRQIRKPQINKNEDQTSLSTTYNENDIKLDIINSDDLNLNLTHNERLQLQKGILHNDINDNEVSSKEQLKTTQLKSKISHLLNEVNILLDELNELEKPKSNNRMSTTDVGIVKPNFNTMSRNSDENQRTSIINPIDFQTSLIKEIDSSSNIDINSNLLPNANSNSNSNSNKIGNESKKIIQRLKRKSTMGFMDHLYKKSNPMVKDVLSPENSYNQYILK</sequence>
<dbReference type="RefSeq" id="XP_001642754.1">
    <property type="nucleotide sequence ID" value="XM_001642704.1"/>
</dbReference>
<dbReference type="AlphaFoldDB" id="A7TS74"/>
<reference evidence="2 3" key="1">
    <citation type="journal article" date="2007" name="Proc. Natl. Acad. Sci. U.S.A.">
        <title>Independent sorting-out of thousands of duplicated gene pairs in two yeast species descended from a whole-genome duplication.</title>
        <authorList>
            <person name="Scannell D.R."/>
            <person name="Frank A.C."/>
            <person name="Conant G.C."/>
            <person name="Byrne K.P."/>
            <person name="Woolfit M."/>
            <person name="Wolfe K.H."/>
        </authorList>
    </citation>
    <scope>NUCLEOTIDE SEQUENCE [LARGE SCALE GENOMIC DNA]</scope>
    <source>
        <strain evidence="3">ATCC 22028 / DSM 70294 / BCRC 21397 / CBS 2163 / NBRC 10782 / NRRL Y-8283 / UCD 57-17</strain>
    </source>
</reference>
<dbReference type="HOGENOM" id="CLU_720017_0_0_1"/>